<evidence type="ECO:0000313" key="2">
    <source>
        <dbReference type="EMBL" id="MCX7538948.1"/>
    </source>
</evidence>
<organism evidence="2 3">
    <name type="scientific">Corynebacterium antarcticum</name>
    <dbReference type="NCBI Taxonomy" id="2800405"/>
    <lineage>
        <taxon>Bacteria</taxon>
        <taxon>Bacillati</taxon>
        <taxon>Actinomycetota</taxon>
        <taxon>Actinomycetes</taxon>
        <taxon>Mycobacteriales</taxon>
        <taxon>Corynebacteriaceae</taxon>
        <taxon>Corynebacterium</taxon>
    </lineage>
</organism>
<sequence length="204" mass="21879">MTDREAMSTPHAIAPELSRGAILPPEADPPVDARSVPLVAATYASPARTIVRFVAEPLLEAEDTALATQGFTRTRTTTAGRVRPTVIGFPAWPILVDPDNTRHALDLVGDVEWARRVAHSRPGDVKKRFEKLAAELTASAPTSSRRFSRRSRGSSTTSATTPRPCGSSVVPARSNARTTFPSIPTATAPYSPSSRPWASWGPAR</sequence>
<comment type="caution">
    <text evidence="2">The sequence shown here is derived from an EMBL/GenBank/DDBJ whole genome shotgun (WGS) entry which is preliminary data.</text>
</comment>
<gene>
    <name evidence="2" type="ORF">OS123_10425</name>
</gene>
<accession>A0A9Q4CEK0</accession>
<dbReference type="AlphaFoldDB" id="A0A9Q4CEK0"/>
<dbReference type="RefSeq" id="WP_267169719.1">
    <property type="nucleotide sequence ID" value="NZ_JAPMKX010000004.1"/>
</dbReference>
<evidence type="ECO:0000313" key="3">
    <source>
        <dbReference type="Proteomes" id="UP001070238"/>
    </source>
</evidence>
<feature type="compositionally biased region" description="Polar residues" evidence="1">
    <location>
        <begin position="175"/>
        <end position="196"/>
    </location>
</feature>
<protein>
    <submittedName>
        <fullName evidence="2">Uncharacterized protein</fullName>
    </submittedName>
</protein>
<dbReference type="EMBL" id="JAPMKX010000004">
    <property type="protein sequence ID" value="MCX7538948.1"/>
    <property type="molecule type" value="Genomic_DNA"/>
</dbReference>
<name>A0A9Q4CEK0_9CORY</name>
<proteinExistence type="predicted"/>
<reference evidence="2" key="1">
    <citation type="submission" date="2022-11" db="EMBL/GenBank/DDBJ databases">
        <title>Corynebacterium sp. isolated from Penguins.</title>
        <authorList>
            <person name="Sedlar K."/>
            <person name="Svec P."/>
        </authorList>
    </citation>
    <scope>NUCLEOTIDE SEQUENCE</scope>
    <source>
        <strain evidence="2">P5875</strain>
    </source>
</reference>
<feature type="region of interest" description="Disordered" evidence="1">
    <location>
        <begin position="140"/>
        <end position="204"/>
    </location>
</feature>
<evidence type="ECO:0000256" key="1">
    <source>
        <dbReference type="SAM" id="MobiDB-lite"/>
    </source>
</evidence>
<feature type="compositionally biased region" description="Low complexity" evidence="1">
    <location>
        <begin position="153"/>
        <end position="164"/>
    </location>
</feature>
<feature type="region of interest" description="Disordered" evidence="1">
    <location>
        <begin position="1"/>
        <end position="28"/>
    </location>
</feature>
<dbReference type="Proteomes" id="UP001070238">
    <property type="component" value="Unassembled WGS sequence"/>
</dbReference>